<keyword evidence="7" id="KW-1185">Reference proteome</keyword>
<dbReference type="AlphaFoldDB" id="A0A3S1B1L4"/>
<evidence type="ECO:0000256" key="1">
    <source>
        <dbReference type="SAM" id="Coils"/>
    </source>
</evidence>
<evidence type="ECO:0000256" key="2">
    <source>
        <dbReference type="SAM" id="MobiDB-lite"/>
    </source>
</evidence>
<protein>
    <submittedName>
        <fullName evidence="6">DUF4349 domain-containing protein</fullName>
    </submittedName>
</protein>
<evidence type="ECO:0000313" key="6">
    <source>
        <dbReference type="EMBL" id="RUQ25882.1"/>
    </source>
</evidence>
<dbReference type="Proteomes" id="UP000267430">
    <property type="component" value="Unassembled WGS sequence"/>
</dbReference>
<gene>
    <name evidence="6" type="ORF">ELQ35_18850</name>
</gene>
<keyword evidence="3" id="KW-0472">Membrane</keyword>
<organism evidence="6 7">
    <name type="scientific">Peribacillus cavernae</name>
    <dbReference type="NCBI Taxonomy" id="1674310"/>
    <lineage>
        <taxon>Bacteria</taxon>
        <taxon>Bacillati</taxon>
        <taxon>Bacillota</taxon>
        <taxon>Bacilli</taxon>
        <taxon>Bacillales</taxon>
        <taxon>Bacillaceae</taxon>
        <taxon>Peribacillus</taxon>
    </lineage>
</organism>
<feature type="signal peptide" evidence="4">
    <location>
        <begin position="1"/>
        <end position="20"/>
    </location>
</feature>
<dbReference type="Pfam" id="PF14257">
    <property type="entry name" value="DUF4349"/>
    <property type="match status" value="1"/>
</dbReference>
<feature type="compositionally biased region" description="Basic and acidic residues" evidence="2">
    <location>
        <begin position="52"/>
        <end position="65"/>
    </location>
</feature>
<feature type="coiled-coil region" evidence="1">
    <location>
        <begin position="71"/>
        <end position="98"/>
    </location>
</feature>
<feature type="chain" id="PRO_5038860795" evidence="4">
    <location>
        <begin position="21"/>
        <end position="296"/>
    </location>
</feature>
<evidence type="ECO:0000256" key="4">
    <source>
        <dbReference type="SAM" id="SignalP"/>
    </source>
</evidence>
<feature type="region of interest" description="Disordered" evidence="2">
    <location>
        <begin position="24"/>
        <end position="65"/>
    </location>
</feature>
<sequence length="296" mass="33227">MKWKRSAALCILLLTFLASGCSENKESSIDDKVSSGAKSESSQNSEENPETFAKEDGKEKTSEVDSKNVVNDRMVIHNAELRLEVKNLEKNHLKLEDKVKRYGGYIVESNVFIEEEGHINGTLIARVPEKNFQQFLNDAEGTAAKVVERTVNGQDVTEEYVDLQSRLKAKKTVEARLLDFMKKAEKTENLLRISTDLAGVQEEIESIMGRIKFLDNQVAYSTVTINTFEEKVIVPAIDEEELNTWEKTKKQFAGSINFLMATLSAITVITVGNLPVLVILIAIGVLIYLAIRKRKK</sequence>
<dbReference type="InterPro" id="IPR025645">
    <property type="entry name" value="DUF4349"/>
</dbReference>
<feature type="domain" description="DUF4349" evidence="5">
    <location>
        <begin position="73"/>
        <end position="288"/>
    </location>
</feature>
<dbReference type="PROSITE" id="PS51257">
    <property type="entry name" value="PROKAR_LIPOPROTEIN"/>
    <property type="match status" value="1"/>
</dbReference>
<feature type="compositionally biased region" description="Basic and acidic residues" evidence="2">
    <location>
        <begin position="24"/>
        <end position="33"/>
    </location>
</feature>
<keyword evidence="1" id="KW-0175">Coiled coil</keyword>
<evidence type="ECO:0000259" key="5">
    <source>
        <dbReference type="Pfam" id="PF14257"/>
    </source>
</evidence>
<name>A0A3S1B1L4_9BACI</name>
<proteinExistence type="predicted"/>
<dbReference type="EMBL" id="RYZZ01000037">
    <property type="protein sequence ID" value="RUQ25882.1"/>
    <property type="molecule type" value="Genomic_DNA"/>
</dbReference>
<accession>A0A3S1B1L4</accession>
<feature type="transmembrane region" description="Helical" evidence="3">
    <location>
        <begin position="258"/>
        <end position="291"/>
    </location>
</feature>
<keyword evidence="3" id="KW-1133">Transmembrane helix</keyword>
<comment type="caution">
    <text evidence="6">The sequence shown here is derived from an EMBL/GenBank/DDBJ whole genome shotgun (WGS) entry which is preliminary data.</text>
</comment>
<reference evidence="6 7" key="1">
    <citation type="submission" date="2018-12" db="EMBL/GenBank/DDBJ databases">
        <title>Bacillus chawlae sp. nov., Bacillus glennii sp. nov., and Bacillus saganii sp. nov. Isolated from the Vehicle Assembly Building at Kennedy Space Center where the Viking Spacecraft were Assembled.</title>
        <authorList>
            <person name="Seuylemezian A."/>
            <person name="Vaishampayan P."/>
        </authorList>
    </citation>
    <scope>NUCLEOTIDE SEQUENCE [LARGE SCALE GENOMIC DNA]</scope>
    <source>
        <strain evidence="6 7">L5</strain>
    </source>
</reference>
<evidence type="ECO:0000313" key="7">
    <source>
        <dbReference type="Proteomes" id="UP000267430"/>
    </source>
</evidence>
<keyword evidence="3" id="KW-0812">Transmembrane</keyword>
<keyword evidence="4" id="KW-0732">Signal</keyword>
<dbReference type="RefSeq" id="WP_126866736.1">
    <property type="nucleotide sequence ID" value="NZ_JAUSTX010000010.1"/>
</dbReference>
<evidence type="ECO:0000256" key="3">
    <source>
        <dbReference type="SAM" id="Phobius"/>
    </source>
</evidence>
<dbReference type="OrthoDB" id="5381491at2"/>